<evidence type="ECO:0000259" key="3">
    <source>
        <dbReference type="PROSITE" id="PS50894"/>
    </source>
</evidence>
<accession>A0A7Y2NXM9</accession>
<keyword evidence="1" id="KW-0902">Two-component regulatory system</keyword>
<feature type="modified residue" description="Phosphohistidine" evidence="2">
    <location>
        <position position="3"/>
    </location>
</feature>
<evidence type="ECO:0000256" key="2">
    <source>
        <dbReference type="PROSITE-ProRule" id="PRU00110"/>
    </source>
</evidence>
<dbReference type="Proteomes" id="UP000533905">
    <property type="component" value="Unassembled WGS sequence"/>
</dbReference>
<dbReference type="InterPro" id="IPR008207">
    <property type="entry name" value="Sig_transdc_His_kin_Hpt_dom"/>
</dbReference>
<proteinExistence type="predicted"/>
<protein>
    <recommendedName>
        <fullName evidence="3">HPt domain-containing protein</fullName>
    </recommendedName>
</protein>
<feature type="domain" description="HPt" evidence="3">
    <location>
        <begin position="1"/>
        <end position="63"/>
    </location>
</feature>
<organism evidence="4 5">
    <name type="scientific">Telluria aromaticivorans</name>
    <dbReference type="NCBI Taxonomy" id="2725995"/>
    <lineage>
        <taxon>Bacteria</taxon>
        <taxon>Pseudomonadati</taxon>
        <taxon>Pseudomonadota</taxon>
        <taxon>Betaproteobacteria</taxon>
        <taxon>Burkholderiales</taxon>
        <taxon>Oxalobacteraceae</taxon>
        <taxon>Telluria group</taxon>
        <taxon>Telluria</taxon>
    </lineage>
</organism>
<dbReference type="GO" id="GO:0000160">
    <property type="term" value="P:phosphorelay signal transduction system"/>
    <property type="evidence" value="ECO:0007669"/>
    <property type="project" value="UniProtKB-KW"/>
</dbReference>
<comment type="caution">
    <text evidence="4">The sequence shown here is derived from an EMBL/GenBank/DDBJ whole genome shotgun (WGS) entry which is preliminary data.</text>
</comment>
<evidence type="ECO:0000313" key="5">
    <source>
        <dbReference type="Proteomes" id="UP000533905"/>
    </source>
</evidence>
<dbReference type="Pfam" id="PF01627">
    <property type="entry name" value="Hpt"/>
    <property type="match status" value="1"/>
</dbReference>
<gene>
    <name evidence="4" type="ORF">HGB41_02595</name>
</gene>
<sequence length="64" mass="7015">MAHQVKSSARVIGVGAFADVCEELESQSGRPAQARALSARLRAKLVRIERNITAQLGLRAEDRR</sequence>
<keyword evidence="5" id="KW-1185">Reference proteome</keyword>
<keyword evidence="2" id="KW-0597">Phosphoprotein</keyword>
<dbReference type="AlphaFoldDB" id="A0A7Y2NXM9"/>
<reference evidence="4 5" key="1">
    <citation type="submission" date="2020-04" db="EMBL/GenBank/DDBJ databases">
        <title>Massilia sp. nov., a cold adapted bacteria isolated from Arctic soil.</title>
        <authorList>
            <person name="Son J."/>
            <person name="Ka J.-O."/>
        </authorList>
    </citation>
    <scope>NUCLEOTIDE SEQUENCE [LARGE SCALE GENOMIC DNA]</scope>
    <source>
        <strain evidence="4 5">ML15P13</strain>
    </source>
</reference>
<dbReference type="InterPro" id="IPR036641">
    <property type="entry name" value="HPT_dom_sf"/>
</dbReference>
<evidence type="ECO:0000256" key="1">
    <source>
        <dbReference type="ARBA" id="ARBA00023012"/>
    </source>
</evidence>
<evidence type="ECO:0000313" key="4">
    <source>
        <dbReference type="EMBL" id="NNG21897.1"/>
    </source>
</evidence>
<dbReference type="SUPFAM" id="SSF47226">
    <property type="entry name" value="Histidine-containing phosphotransfer domain, HPT domain"/>
    <property type="match status" value="1"/>
</dbReference>
<dbReference type="RefSeq" id="WP_171080790.1">
    <property type="nucleotide sequence ID" value="NZ_JABAIV010000001.1"/>
</dbReference>
<dbReference type="PROSITE" id="PS50894">
    <property type="entry name" value="HPT"/>
    <property type="match status" value="1"/>
</dbReference>
<dbReference type="EMBL" id="JABAIV010000001">
    <property type="protein sequence ID" value="NNG21897.1"/>
    <property type="molecule type" value="Genomic_DNA"/>
</dbReference>
<dbReference type="Gene3D" id="1.20.120.160">
    <property type="entry name" value="HPT domain"/>
    <property type="match status" value="1"/>
</dbReference>
<name>A0A7Y2NXM9_9BURK</name>
<dbReference type="GO" id="GO:0004672">
    <property type="term" value="F:protein kinase activity"/>
    <property type="evidence" value="ECO:0007669"/>
    <property type="project" value="UniProtKB-ARBA"/>
</dbReference>